<keyword evidence="11" id="KW-1185">Reference proteome</keyword>
<organism evidence="10 11">
    <name type="scientific">Aspergillus versicolor CBS 583.65</name>
    <dbReference type="NCBI Taxonomy" id="1036611"/>
    <lineage>
        <taxon>Eukaryota</taxon>
        <taxon>Fungi</taxon>
        <taxon>Dikarya</taxon>
        <taxon>Ascomycota</taxon>
        <taxon>Pezizomycotina</taxon>
        <taxon>Eurotiomycetes</taxon>
        <taxon>Eurotiomycetidae</taxon>
        <taxon>Eurotiales</taxon>
        <taxon>Aspergillaceae</taxon>
        <taxon>Aspergillus</taxon>
        <taxon>Aspergillus subgen. Nidulantes</taxon>
    </lineage>
</organism>
<name>A0A1L9PSJ8_ASPVE</name>
<protein>
    <recommendedName>
        <fullName evidence="9">NADH dehydrogenase [ubiquinone] iron-sulfur protein 4, mitochondrial</fullName>
    </recommendedName>
</protein>
<dbReference type="PANTHER" id="PTHR12219">
    <property type="entry name" value="NADH-UBIQUINONE OXIDOREDUCTASE"/>
    <property type="match status" value="1"/>
</dbReference>
<gene>
    <name evidence="10" type="ORF">ASPVEDRAFT_44000</name>
</gene>
<dbReference type="InterPro" id="IPR006885">
    <property type="entry name" value="NADH_UbQ_FeS_4_mit-like"/>
</dbReference>
<comment type="subcellular location">
    <subcellularLocation>
        <location evidence="9">Mitochondrion inner membrane</location>
        <topology evidence="9">Peripheral membrane protein</topology>
        <orientation evidence="9">Matrix side</orientation>
    </subcellularLocation>
</comment>
<keyword evidence="2 9" id="KW-0813">Transport</keyword>
<sequence length="219" mass="24643">MSFMRVGNLACSRAGRLMAPRNARLLSATAFRADSPVKTSSADAPTTPLSESSMIKKETPAEAMTRHQPDYDATIDHGTSKFSPVPKRVMDGSEPGETVPAAVLSGAPTDLQARTVRIFRPSKPASQSGDWHSHHWRMDWDILQKGHRWENPLIGWQSSADCMQGTHLNFKSKEDAILFAQKQGYEYFVQEPNERKFVPKAYANNFVHEHKKLKHIRTK</sequence>
<accession>A0A1L9PSJ8</accession>
<evidence type="ECO:0000256" key="7">
    <source>
        <dbReference type="ARBA" id="ARBA00023128"/>
    </source>
</evidence>
<evidence type="ECO:0000256" key="2">
    <source>
        <dbReference type="ARBA" id="ARBA00022448"/>
    </source>
</evidence>
<evidence type="ECO:0000256" key="6">
    <source>
        <dbReference type="ARBA" id="ARBA00022982"/>
    </source>
</evidence>
<dbReference type="GO" id="GO:0022900">
    <property type="term" value="P:electron transport chain"/>
    <property type="evidence" value="ECO:0007669"/>
    <property type="project" value="InterPro"/>
</dbReference>
<dbReference type="GeneID" id="63728465"/>
<evidence type="ECO:0000256" key="3">
    <source>
        <dbReference type="ARBA" id="ARBA00022660"/>
    </source>
</evidence>
<dbReference type="PANTHER" id="PTHR12219:SF8">
    <property type="entry name" value="NADH DEHYDROGENASE [UBIQUINONE] IRON-SULFUR PROTEIN 4, MITOCHONDRIAL"/>
    <property type="match status" value="1"/>
</dbReference>
<dbReference type="Pfam" id="PF04800">
    <property type="entry name" value="NDUS4"/>
    <property type="match status" value="1"/>
</dbReference>
<dbReference type="InterPro" id="IPR038532">
    <property type="entry name" value="NDUFS4-like_sf"/>
</dbReference>
<dbReference type="FunFam" id="3.30.160.190:FF:000001">
    <property type="entry name" value="NADH-ubiquinone oxidoreductase 21 kDa subunit mitochondrial"/>
    <property type="match status" value="1"/>
</dbReference>
<keyword evidence="3 9" id="KW-0679">Respiratory chain</keyword>
<evidence type="ECO:0000256" key="5">
    <source>
        <dbReference type="ARBA" id="ARBA00022946"/>
    </source>
</evidence>
<reference evidence="11" key="1">
    <citation type="journal article" date="2017" name="Genome Biol.">
        <title>Comparative genomics reveals high biological diversity and specific adaptations in the industrially and medically important fungal genus Aspergillus.</title>
        <authorList>
            <person name="de Vries R.P."/>
            <person name="Riley R."/>
            <person name="Wiebenga A."/>
            <person name="Aguilar-Osorio G."/>
            <person name="Amillis S."/>
            <person name="Uchima C.A."/>
            <person name="Anderluh G."/>
            <person name="Asadollahi M."/>
            <person name="Askin M."/>
            <person name="Barry K."/>
            <person name="Battaglia E."/>
            <person name="Bayram O."/>
            <person name="Benocci T."/>
            <person name="Braus-Stromeyer S.A."/>
            <person name="Caldana C."/>
            <person name="Canovas D."/>
            <person name="Cerqueira G.C."/>
            <person name="Chen F."/>
            <person name="Chen W."/>
            <person name="Choi C."/>
            <person name="Clum A."/>
            <person name="Dos Santos R.A."/>
            <person name="Damasio A.R."/>
            <person name="Diallinas G."/>
            <person name="Emri T."/>
            <person name="Fekete E."/>
            <person name="Flipphi M."/>
            <person name="Freyberg S."/>
            <person name="Gallo A."/>
            <person name="Gournas C."/>
            <person name="Habgood R."/>
            <person name="Hainaut M."/>
            <person name="Harispe M.L."/>
            <person name="Henrissat B."/>
            <person name="Hilden K.S."/>
            <person name="Hope R."/>
            <person name="Hossain A."/>
            <person name="Karabika E."/>
            <person name="Karaffa L."/>
            <person name="Karanyi Z."/>
            <person name="Krasevec N."/>
            <person name="Kuo A."/>
            <person name="Kusch H."/>
            <person name="LaButti K."/>
            <person name="Lagendijk E.L."/>
            <person name="Lapidus A."/>
            <person name="Levasseur A."/>
            <person name="Lindquist E."/>
            <person name="Lipzen A."/>
            <person name="Logrieco A.F."/>
            <person name="MacCabe A."/>
            <person name="Maekelae M.R."/>
            <person name="Malavazi I."/>
            <person name="Melin P."/>
            <person name="Meyer V."/>
            <person name="Mielnichuk N."/>
            <person name="Miskei M."/>
            <person name="Molnar A.P."/>
            <person name="Mule G."/>
            <person name="Ngan C.Y."/>
            <person name="Orejas M."/>
            <person name="Orosz E."/>
            <person name="Ouedraogo J.P."/>
            <person name="Overkamp K.M."/>
            <person name="Park H.-S."/>
            <person name="Perrone G."/>
            <person name="Piumi F."/>
            <person name="Punt P.J."/>
            <person name="Ram A.F."/>
            <person name="Ramon A."/>
            <person name="Rauscher S."/>
            <person name="Record E."/>
            <person name="Riano-Pachon D.M."/>
            <person name="Robert V."/>
            <person name="Roehrig J."/>
            <person name="Ruller R."/>
            <person name="Salamov A."/>
            <person name="Salih N.S."/>
            <person name="Samson R.A."/>
            <person name="Sandor E."/>
            <person name="Sanguinetti M."/>
            <person name="Schuetze T."/>
            <person name="Sepcic K."/>
            <person name="Shelest E."/>
            <person name="Sherlock G."/>
            <person name="Sophianopoulou V."/>
            <person name="Squina F.M."/>
            <person name="Sun H."/>
            <person name="Susca A."/>
            <person name="Todd R.B."/>
            <person name="Tsang A."/>
            <person name="Unkles S.E."/>
            <person name="van de Wiele N."/>
            <person name="van Rossen-Uffink D."/>
            <person name="Oliveira J.V."/>
            <person name="Vesth T.C."/>
            <person name="Visser J."/>
            <person name="Yu J.-H."/>
            <person name="Zhou M."/>
            <person name="Andersen M.R."/>
            <person name="Archer D.B."/>
            <person name="Baker S.E."/>
            <person name="Benoit I."/>
            <person name="Brakhage A.A."/>
            <person name="Braus G.H."/>
            <person name="Fischer R."/>
            <person name="Frisvad J.C."/>
            <person name="Goldman G.H."/>
            <person name="Houbraken J."/>
            <person name="Oakley B."/>
            <person name="Pocsi I."/>
            <person name="Scazzocchio C."/>
            <person name="Seiboth B."/>
            <person name="vanKuyk P.A."/>
            <person name="Wortman J."/>
            <person name="Dyer P.S."/>
            <person name="Grigoriev I.V."/>
        </authorList>
    </citation>
    <scope>NUCLEOTIDE SEQUENCE [LARGE SCALE GENOMIC DNA]</scope>
    <source>
        <strain evidence="11">CBS 583.65</strain>
    </source>
</reference>
<evidence type="ECO:0000313" key="11">
    <source>
        <dbReference type="Proteomes" id="UP000184073"/>
    </source>
</evidence>
<keyword evidence="7 9" id="KW-0496">Mitochondrion</keyword>
<proteinExistence type="inferred from homology"/>
<dbReference type="VEuPathDB" id="FungiDB:ASPVEDRAFT_44000"/>
<comment type="similarity">
    <text evidence="1 9">Belongs to the complex I NDUFS4 subunit family.</text>
</comment>
<comment type="function">
    <text evidence="9">Accessory subunit of the mitochondrial membrane respiratory chain NADH dehydrogenase (Complex I), that is believed not to be involved in catalysis. Complex I functions in the transfer of electrons from NADH to the respiratory chain. The immediate electron acceptor for the enzyme is believed to be ubiquinone.</text>
</comment>
<keyword evidence="6 9" id="KW-0249">Electron transport</keyword>
<evidence type="ECO:0000256" key="9">
    <source>
        <dbReference type="RuleBase" id="RU367010"/>
    </source>
</evidence>
<evidence type="ECO:0000256" key="8">
    <source>
        <dbReference type="ARBA" id="ARBA00023136"/>
    </source>
</evidence>
<evidence type="ECO:0000256" key="4">
    <source>
        <dbReference type="ARBA" id="ARBA00022792"/>
    </source>
</evidence>
<dbReference type="RefSeq" id="XP_040670276.1">
    <property type="nucleotide sequence ID" value="XM_040812954.1"/>
</dbReference>
<dbReference type="GO" id="GO:0005743">
    <property type="term" value="C:mitochondrial inner membrane"/>
    <property type="evidence" value="ECO:0007669"/>
    <property type="project" value="UniProtKB-SubCell"/>
</dbReference>
<keyword evidence="8 9" id="KW-0472">Membrane</keyword>
<keyword evidence="4 9" id="KW-0999">Mitochondrion inner membrane</keyword>
<dbReference type="STRING" id="1036611.A0A1L9PSJ8"/>
<evidence type="ECO:0000313" key="10">
    <source>
        <dbReference type="EMBL" id="OJJ04514.1"/>
    </source>
</evidence>
<dbReference type="AlphaFoldDB" id="A0A1L9PSJ8"/>
<dbReference type="Proteomes" id="UP000184073">
    <property type="component" value="Unassembled WGS sequence"/>
</dbReference>
<dbReference type="OrthoDB" id="3089at2759"/>
<dbReference type="Gene3D" id="3.30.160.190">
    <property type="entry name" value="atu1810 like domain"/>
    <property type="match status" value="1"/>
</dbReference>
<dbReference type="EMBL" id="KV878131">
    <property type="protein sequence ID" value="OJJ04514.1"/>
    <property type="molecule type" value="Genomic_DNA"/>
</dbReference>
<evidence type="ECO:0000256" key="1">
    <source>
        <dbReference type="ARBA" id="ARBA00005882"/>
    </source>
</evidence>
<keyword evidence="5 9" id="KW-0809">Transit peptide</keyword>